<comment type="function">
    <text evidence="3">Catalyzes the formation of 4-diphosphocytidyl-2-C-methyl-D-erythritol from CTP and 2-C-methyl-D-erythritol 4-phosphate (MEP).</text>
</comment>
<evidence type="ECO:0000256" key="1">
    <source>
        <dbReference type="ARBA" id="ARBA00022679"/>
    </source>
</evidence>
<comment type="similarity">
    <text evidence="3">Belongs to the IspD/TarI cytidylyltransferase family. IspD subfamily.</text>
</comment>
<sequence length="248" mass="26804">MSKFAVILPAAGRSQRFGDQNYKKPFAPLADRAVWLHTVDRFANRSDVCQTILVIAEEDRESFNLKFGANLAFMGIDLAIGGAERTDSVAAALERVSDQADFVAIHDAARPCVEDRSIDAVFAAAAKSGAAILATPISATLKRGDGGKPPVVAETVSRESLWAASTPQVFRRDWIVQAYAARGSAPATDDAQLIERLGHPVTLVEDSPLNIKITARRDLRLAEQILKSARPKKPAGGVNPFADDDLWR</sequence>
<dbReference type="EC" id="2.7.7.60" evidence="3"/>
<dbReference type="InterPro" id="IPR050088">
    <property type="entry name" value="IspD/TarI_cytidylyltransf_bact"/>
</dbReference>
<feature type="site" description="Transition state stabilizer" evidence="3">
    <location>
        <position position="24"/>
    </location>
</feature>
<dbReference type="GO" id="GO:0019288">
    <property type="term" value="P:isopentenyl diphosphate biosynthetic process, methylerythritol 4-phosphate pathway"/>
    <property type="evidence" value="ECO:0007669"/>
    <property type="project" value="UniProtKB-UniRule"/>
</dbReference>
<dbReference type="PANTHER" id="PTHR32125:SF4">
    <property type="entry name" value="2-C-METHYL-D-ERYTHRITOL 4-PHOSPHATE CYTIDYLYLTRANSFERASE, CHLOROPLASTIC"/>
    <property type="match status" value="1"/>
</dbReference>
<feature type="site" description="Positions MEP for the nucleophilic attack" evidence="3">
    <location>
        <position position="212"/>
    </location>
</feature>
<evidence type="ECO:0000313" key="5">
    <source>
        <dbReference type="Proteomes" id="UP001155241"/>
    </source>
</evidence>
<keyword evidence="1 3" id="KW-0808">Transferase</keyword>
<dbReference type="FunFam" id="3.90.550.10:FF:000003">
    <property type="entry name" value="2-C-methyl-D-erythritol 4-phosphate cytidylyltransferase"/>
    <property type="match status" value="1"/>
</dbReference>
<dbReference type="Pfam" id="PF01128">
    <property type="entry name" value="IspD"/>
    <property type="match status" value="1"/>
</dbReference>
<dbReference type="InterPro" id="IPR029044">
    <property type="entry name" value="Nucleotide-diphossugar_trans"/>
</dbReference>
<feature type="site" description="Positions MEP for the nucleophilic attack" evidence="3">
    <location>
        <position position="158"/>
    </location>
</feature>
<dbReference type="SUPFAM" id="SSF53448">
    <property type="entry name" value="Nucleotide-diphospho-sugar transferases"/>
    <property type="match status" value="1"/>
</dbReference>
<evidence type="ECO:0000256" key="3">
    <source>
        <dbReference type="HAMAP-Rule" id="MF_00108"/>
    </source>
</evidence>
<evidence type="ECO:0000313" key="4">
    <source>
        <dbReference type="EMBL" id="MCO6044215.1"/>
    </source>
</evidence>
<dbReference type="RefSeq" id="WP_252852320.1">
    <property type="nucleotide sequence ID" value="NZ_JAMXLR010000036.1"/>
</dbReference>
<comment type="catalytic activity">
    <reaction evidence="3">
        <text>2-C-methyl-D-erythritol 4-phosphate + CTP + H(+) = 4-CDP-2-C-methyl-D-erythritol + diphosphate</text>
        <dbReference type="Rhea" id="RHEA:13429"/>
        <dbReference type="ChEBI" id="CHEBI:15378"/>
        <dbReference type="ChEBI" id="CHEBI:33019"/>
        <dbReference type="ChEBI" id="CHEBI:37563"/>
        <dbReference type="ChEBI" id="CHEBI:57823"/>
        <dbReference type="ChEBI" id="CHEBI:58262"/>
        <dbReference type="EC" id="2.7.7.60"/>
    </reaction>
</comment>
<keyword evidence="2 3" id="KW-0548">Nucleotidyltransferase</keyword>
<dbReference type="Proteomes" id="UP001155241">
    <property type="component" value="Unassembled WGS sequence"/>
</dbReference>
<dbReference type="HAMAP" id="MF_00108">
    <property type="entry name" value="IspD"/>
    <property type="match status" value="1"/>
</dbReference>
<protein>
    <recommendedName>
        <fullName evidence="3">2-C-methyl-D-erythritol 4-phosphate cytidylyltransferase</fullName>
        <ecNumber evidence="3">2.7.7.60</ecNumber>
    </recommendedName>
    <alternativeName>
        <fullName evidence="3">4-diphosphocytidyl-2C-methyl-D-erythritol synthase</fullName>
    </alternativeName>
    <alternativeName>
        <fullName evidence="3">MEP cytidylyltransferase</fullName>
        <shortName evidence="3">MCT</shortName>
    </alternativeName>
</protein>
<dbReference type="EMBL" id="JAMXLR010000036">
    <property type="protein sequence ID" value="MCO6044215.1"/>
    <property type="molecule type" value="Genomic_DNA"/>
</dbReference>
<dbReference type="GO" id="GO:0050518">
    <property type="term" value="F:2-C-methyl-D-erythritol 4-phosphate cytidylyltransferase activity"/>
    <property type="evidence" value="ECO:0007669"/>
    <property type="project" value="UniProtKB-UniRule"/>
</dbReference>
<dbReference type="AlphaFoldDB" id="A0A9X2JFM8"/>
<reference evidence="4" key="1">
    <citation type="submission" date="2022-06" db="EMBL/GenBank/DDBJ databases">
        <title>Aeoliella straminimaris, a novel planctomycete from sediments.</title>
        <authorList>
            <person name="Vitorino I.R."/>
            <person name="Lage O.M."/>
        </authorList>
    </citation>
    <scope>NUCLEOTIDE SEQUENCE</scope>
    <source>
        <strain evidence="4">ICT_H6.2</strain>
    </source>
</reference>
<keyword evidence="3" id="KW-0414">Isoprene biosynthesis</keyword>
<dbReference type="PANTHER" id="PTHR32125">
    <property type="entry name" value="2-C-METHYL-D-ERYTHRITOL 4-PHOSPHATE CYTIDYLYLTRANSFERASE, CHLOROPLASTIC"/>
    <property type="match status" value="1"/>
</dbReference>
<comment type="pathway">
    <text evidence="3">Isoprenoid biosynthesis; isopentenyl diphosphate biosynthesis via DXP pathway; isopentenyl diphosphate from 1-deoxy-D-xylulose 5-phosphate: step 2/6.</text>
</comment>
<dbReference type="NCBIfam" id="TIGR00453">
    <property type="entry name" value="ispD"/>
    <property type="match status" value="1"/>
</dbReference>
<proteinExistence type="inferred from homology"/>
<evidence type="ECO:0000256" key="2">
    <source>
        <dbReference type="ARBA" id="ARBA00022695"/>
    </source>
</evidence>
<dbReference type="InterPro" id="IPR034683">
    <property type="entry name" value="IspD/TarI"/>
</dbReference>
<name>A0A9X2JFM8_9BACT</name>
<feature type="site" description="Transition state stabilizer" evidence="3">
    <location>
        <position position="16"/>
    </location>
</feature>
<dbReference type="InterPro" id="IPR001228">
    <property type="entry name" value="IspD"/>
</dbReference>
<accession>A0A9X2JFM8</accession>
<dbReference type="Gene3D" id="3.90.550.10">
    <property type="entry name" value="Spore Coat Polysaccharide Biosynthesis Protein SpsA, Chain A"/>
    <property type="match status" value="1"/>
</dbReference>
<dbReference type="CDD" id="cd02516">
    <property type="entry name" value="CDP-ME_synthetase"/>
    <property type="match status" value="1"/>
</dbReference>
<keyword evidence="5" id="KW-1185">Reference proteome</keyword>
<organism evidence="4 5">
    <name type="scientific">Aeoliella straminimaris</name>
    <dbReference type="NCBI Taxonomy" id="2954799"/>
    <lineage>
        <taxon>Bacteria</taxon>
        <taxon>Pseudomonadati</taxon>
        <taxon>Planctomycetota</taxon>
        <taxon>Planctomycetia</taxon>
        <taxon>Pirellulales</taxon>
        <taxon>Lacipirellulaceae</taxon>
        <taxon>Aeoliella</taxon>
    </lineage>
</organism>
<gene>
    <name evidence="3 4" type="primary">ispD</name>
    <name evidence="4" type="ORF">NG895_09880</name>
</gene>
<comment type="caution">
    <text evidence="4">The sequence shown here is derived from an EMBL/GenBank/DDBJ whole genome shotgun (WGS) entry which is preliminary data.</text>
</comment>